<evidence type="ECO:0000313" key="1">
    <source>
        <dbReference type="EMBL" id="MFC6906818.1"/>
    </source>
</evidence>
<dbReference type="Proteomes" id="UP001596312">
    <property type="component" value="Unassembled WGS sequence"/>
</dbReference>
<reference evidence="1 2" key="1">
    <citation type="journal article" date="2019" name="Int. J. Syst. Evol. Microbiol.">
        <title>The Global Catalogue of Microorganisms (GCM) 10K type strain sequencing project: providing services to taxonomists for standard genome sequencing and annotation.</title>
        <authorList>
            <consortium name="The Broad Institute Genomics Platform"/>
            <consortium name="The Broad Institute Genome Sequencing Center for Infectious Disease"/>
            <person name="Wu L."/>
            <person name="Ma J."/>
        </authorList>
    </citation>
    <scope>NUCLEOTIDE SEQUENCE [LARGE SCALE GENOMIC DNA]</scope>
    <source>
        <strain evidence="1 2">CGMCC 1.3240</strain>
    </source>
</reference>
<dbReference type="RefSeq" id="WP_340605402.1">
    <property type="nucleotide sequence ID" value="NZ_JBBMXV010000006.1"/>
</dbReference>
<dbReference type="AlphaFoldDB" id="A0ABD5V5G0"/>
<accession>A0ABD5V5G0</accession>
<gene>
    <name evidence="1" type="ORF">ACFQGH_16620</name>
</gene>
<protein>
    <submittedName>
        <fullName evidence="1">Uncharacterized protein</fullName>
    </submittedName>
</protein>
<evidence type="ECO:0000313" key="2">
    <source>
        <dbReference type="Proteomes" id="UP001596312"/>
    </source>
</evidence>
<organism evidence="1 2">
    <name type="scientific">Halalkalicoccus tibetensis</name>
    <dbReference type="NCBI Taxonomy" id="175632"/>
    <lineage>
        <taxon>Archaea</taxon>
        <taxon>Methanobacteriati</taxon>
        <taxon>Methanobacteriota</taxon>
        <taxon>Stenosarchaea group</taxon>
        <taxon>Halobacteria</taxon>
        <taxon>Halobacteriales</taxon>
        <taxon>Halococcaceae</taxon>
        <taxon>Halalkalicoccus</taxon>
    </lineage>
</organism>
<sequence length="116" mass="13208">MEIYSLQPKLFPNIDLSENATLDKEVLQPNALVPTGSKLKLRISERVLKQFKNSVSLKQPDFANQRPDLQPTNRFASLINERSRNNGEIDVVEASPLKLPNMLIDVIFKLLFVPYS</sequence>
<comment type="caution">
    <text evidence="1">The sequence shown here is derived from an EMBL/GenBank/DDBJ whole genome shotgun (WGS) entry which is preliminary data.</text>
</comment>
<proteinExistence type="predicted"/>
<name>A0ABD5V5G0_9EURY</name>
<dbReference type="EMBL" id="JBHSXQ010000006">
    <property type="protein sequence ID" value="MFC6906818.1"/>
    <property type="molecule type" value="Genomic_DNA"/>
</dbReference>
<keyword evidence="2" id="KW-1185">Reference proteome</keyword>